<dbReference type="GO" id="GO:0016787">
    <property type="term" value="F:hydrolase activity"/>
    <property type="evidence" value="ECO:0007669"/>
    <property type="project" value="UniProtKB-KW"/>
</dbReference>
<dbReference type="GO" id="GO:0007283">
    <property type="term" value="P:spermatogenesis"/>
    <property type="evidence" value="ECO:0007669"/>
    <property type="project" value="UniProtKB-KW"/>
</dbReference>
<feature type="compositionally biased region" description="Polar residues" evidence="15">
    <location>
        <begin position="360"/>
        <end position="370"/>
    </location>
</feature>
<keyword evidence="9" id="KW-0744">Spermatogenesis</keyword>
<dbReference type="Gene3D" id="2.60.40.790">
    <property type="match status" value="1"/>
</dbReference>
<dbReference type="GO" id="GO:0042078">
    <property type="term" value="P:germ-line stem cell division"/>
    <property type="evidence" value="ECO:0007669"/>
    <property type="project" value="TreeGrafter"/>
</dbReference>
<dbReference type="Pfam" id="PF00271">
    <property type="entry name" value="Helicase_C"/>
    <property type="match status" value="1"/>
</dbReference>
<evidence type="ECO:0000256" key="13">
    <source>
        <dbReference type="PROSITE-ProRule" id="PRU00259"/>
    </source>
</evidence>
<feature type="region of interest" description="Disordered" evidence="15">
    <location>
        <begin position="498"/>
        <end position="538"/>
    </location>
</feature>
<evidence type="ECO:0000256" key="4">
    <source>
        <dbReference type="ARBA" id="ARBA00022741"/>
    </source>
</evidence>
<dbReference type="EnsemblMetazoa" id="XM_038214494.1">
    <property type="protein sequence ID" value="XP_038070422.1"/>
    <property type="gene ID" value="LOC119739516"/>
</dbReference>
<feature type="compositionally biased region" description="Polar residues" evidence="15">
    <location>
        <begin position="1827"/>
        <end position="1842"/>
    </location>
</feature>
<evidence type="ECO:0000256" key="10">
    <source>
        <dbReference type="ARBA" id="ARBA00023158"/>
    </source>
</evidence>
<feature type="compositionally biased region" description="Polar residues" evidence="15">
    <location>
        <begin position="416"/>
        <end position="427"/>
    </location>
</feature>
<feature type="compositionally biased region" description="Basic and acidic residues" evidence="15">
    <location>
        <begin position="252"/>
        <end position="283"/>
    </location>
</feature>
<dbReference type="PROSITE" id="PS51194">
    <property type="entry name" value="HELICASE_CTER"/>
    <property type="match status" value="1"/>
</dbReference>
<dbReference type="PROSITE" id="PS51195">
    <property type="entry name" value="Q_MOTIF"/>
    <property type="match status" value="1"/>
</dbReference>
<name>A0A914B325_PATMI</name>
<feature type="domain" description="Tudor" evidence="16">
    <location>
        <begin position="1363"/>
        <end position="1422"/>
    </location>
</feature>
<dbReference type="GO" id="GO:0003676">
    <property type="term" value="F:nucleic acid binding"/>
    <property type="evidence" value="ECO:0007669"/>
    <property type="project" value="InterPro"/>
</dbReference>
<dbReference type="CDD" id="cd20435">
    <property type="entry name" value="Tudor_TDRD12_rpt2"/>
    <property type="match status" value="1"/>
</dbReference>
<dbReference type="InterPro" id="IPR014001">
    <property type="entry name" value="Helicase_ATP-bd"/>
</dbReference>
<evidence type="ECO:0000256" key="7">
    <source>
        <dbReference type="ARBA" id="ARBA00022806"/>
    </source>
</evidence>
<feature type="repeat" description="ARM" evidence="13">
    <location>
        <begin position="1663"/>
        <end position="1706"/>
    </location>
</feature>
<comment type="catalytic activity">
    <reaction evidence="12">
        <text>ATP + H2O = ADP + phosphate + H(+)</text>
        <dbReference type="Rhea" id="RHEA:13065"/>
        <dbReference type="ChEBI" id="CHEBI:15377"/>
        <dbReference type="ChEBI" id="CHEBI:15378"/>
        <dbReference type="ChEBI" id="CHEBI:30616"/>
        <dbReference type="ChEBI" id="CHEBI:43474"/>
        <dbReference type="ChEBI" id="CHEBI:456216"/>
        <dbReference type="EC" id="3.6.4.13"/>
    </reaction>
</comment>
<evidence type="ECO:0000313" key="22">
    <source>
        <dbReference type="Proteomes" id="UP000887568"/>
    </source>
</evidence>
<dbReference type="InterPro" id="IPR011989">
    <property type="entry name" value="ARM-like"/>
</dbReference>
<feature type="region of interest" description="Disordered" evidence="15">
    <location>
        <begin position="412"/>
        <end position="469"/>
    </location>
</feature>
<evidence type="ECO:0000256" key="2">
    <source>
        <dbReference type="ARBA" id="ARBA00022473"/>
    </source>
</evidence>
<dbReference type="InterPro" id="IPR002999">
    <property type="entry name" value="Tudor"/>
</dbReference>
<feature type="domain" description="Tudor" evidence="16">
    <location>
        <begin position="57"/>
        <end position="119"/>
    </location>
</feature>
<dbReference type="InterPro" id="IPR000225">
    <property type="entry name" value="Armadillo"/>
</dbReference>
<dbReference type="InterPro" id="IPR044742">
    <property type="entry name" value="DEAD/DEAH_RhlB"/>
</dbReference>
<dbReference type="PANTHER" id="PTHR22655">
    <property type="entry name" value="ATP-DEPENDENT RNA HELICASE TDRD12-RELATED"/>
    <property type="match status" value="1"/>
</dbReference>
<evidence type="ECO:0000256" key="5">
    <source>
        <dbReference type="ARBA" id="ARBA00022782"/>
    </source>
</evidence>
<keyword evidence="8" id="KW-0067">ATP-binding</keyword>
<dbReference type="OrthoDB" id="249932at2759"/>
<feature type="domain" description="DEAD-box RNA helicase Q" evidence="19">
    <location>
        <begin position="593"/>
        <end position="621"/>
    </location>
</feature>
<evidence type="ECO:0000256" key="9">
    <source>
        <dbReference type="ARBA" id="ARBA00022871"/>
    </source>
</evidence>
<dbReference type="GO" id="GO:0005524">
    <property type="term" value="F:ATP binding"/>
    <property type="evidence" value="ECO:0007669"/>
    <property type="project" value="UniProtKB-KW"/>
</dbReference>
<dbReference type="PROSITE" id="PS50176">
    <property type="entry name" value="ARM_REPEAT"/>
    <property type="match status" value="1"/>
</dbReference>
<dbReference type="InterPro" id="IPR016024">
    <property type="entry name" value="ARM-type_fold"/>
</dbReference>
<dbReference type="PANTHER" id="PTHR22655:SF2">
    <property type="entry name" value="ATP-DEPENDENT RNA HELICASE TDRD12-RELATED"/>
    <property type="match status" value="1"/>
</dbReference>
<feature type="region of interest" description="Disordered" evidence="15">
    <location>
        <begin position="219"/>
        <end position="374"/>
    </location>
</feature>
<feature type="compositionally biased region" description="Polar residues" evidence="15">
    <location>
        <begin position="299"/>
        <end position="309"/>
    </location>
</feature>
<dbReference type="InterPro" id="IPR014014">
    <property type="entry name" value="RNA_helicase_DEAD_Q_motif"/>
</dbReference>
<evidence type="ECO:0000259" key="17">
    <source>
        <dbReference type="PROSITE" id="PS51192"/>
    </source>
</evidence>
<dbReference type="InterPro" id="IPR027417">
    <property type="entry name" value="P-loop_NTPase"/>
</dbReference>
<keyword evidence="2" id="KW-0217">Developmental protein</keyword>
<dbReference type="SUPFAM" id="SSF63748">
    <property type="entry name" value="Tudor/PWWP/MBT"/>
    <property type="match status" value="3"/>
</dbReference>
<keyword evidence="22" id="KW-1185">Reference proteome</keyword>
<dbReference type="PROSITE" id="PS51203">
    <property type="entry name" value="CS"/>
    <property type="match status" value="1"/>
</dbReference>
<sequence>MAPIDVTILRVKDPGHFWAKEVPGHSSTSEARQFLQLLEDIDEYCSRDQFLNMHTYNPKKGEVYLVKKMDADRWYRARVTSIILRKHLAEASCFLLDYGETIKLPMNRLRDIPAEFLQLPFQAREYCLYGLVPLSLKVSFDEDQATMQPAVKWDTAAVEYFDEILVDKPAKVDIHHVRQDGVSLVTLYVNIDQKQVNVNEELLRLNFAARIEEPLTLEVGARTQERRPTNRTNGSGSPLSCSPRSVSPGSAEKLDGARGRESKREASVSPDREARDGRQKTTLREYIGLPPLRPDQLMAGSTVSTTSPGSLPDRTLAQQMESSKPSYTEQSSGKLPFAARGLSSKGSPPHIPASRGRDSTIPSSTSQFASKTGKAEGLLQHTLSSQDDADKLRLSATSTRQALARLQAIKERAKMSTESLQRQTPTETPRHDPLQPGDRSPSQTGPQTLSPTTATTTLPTGATRLKSSSSLLGATRLPFAVDGRFTVSPEELAARAVNLPKTLQSPARQAQRKSQRGDTSSDPDYYYSSSDEPSQYVPSVMPQSKVIGQRLLKQISSTHAASPASDIQELMYSHIKKTSRVLIHGDRPPRPMMSIEQSPFPDSIQKKLTKLGFPSPSDIQAYSWPIILRGRDMVGISSPGTGKSLAFLLPLITQSLQPSTYSSLPPGNGPLVIIVSPSWRKAAEVYDQCSKFLPTQRGSRVILIHGAGSEEQQEVQLLNGCSILVATLPCLLRMLRDNHTSLNRLSHLVLDDADILCEDFTDKVKELMSEYASVLSRPNSSRTAPRQLFLFSSQWTMGLGSFLRAYMADPVVVIASPLEAAVYARVGQVVLREEPSERDGFLRGLLDSGSPTKARRMIIFTNSKEQAKRLQEVLVGGFCHYALLAFKGMPQHHLETVKTEWHEHHHSNSQQVLVCTDDVIQDLSITSANTVVHYDFPSSKQKFGLRLSCMMDSYSSQIEETKVSDCRSILLISREDMTLIPGLANLLKRCSFAIPSQLNVEEAITEKEKNKKGKALCRQLKAFGECRNKSSCLGRHEMFADADAPGCHANHIRLPSSGVVKILITHIVDATNFYARILEYRSTEASDPVAMPMTHLDLAFEMAGWFSDPAHCVGIGTPMAGDLCGVEDARHVFHRVKVQRSKRSARALTEEEKEVQFVDQGRIERVTVSKLMRLPDHLYSKPYQAVEIYVCRVKPVDDDTEWTTQAGFFVHDMIHDKQMEGKINLSLDNTLWLDPVVQRVHLPSIKTTVNMYNVRQELLDAGLAVDNPEHITKLRRKCEGKVPLPDMVVPSAHENRSQPMLLPDPIYLSPSDDYYPVYVSSVHTPRCLYLQLAKYNDRLDKLMEEINAKLSDNNAPPPPKDWQPRVGEVCLARFHEDDRWNRVRILDIPGDGRYEVFYLDYGDREEVAKDWLHPAWNNILKLPFQAIQCSLTNVSPNEDEWSDAAGDALWDMCLDGDDKKLLMAKIISEIGSGSESGPVGSSHYEIELFDTRSERDVVIGQELVHAGHAAGNEALFQSMFPIVAVDDDTEPPLSTEIGNMLSQLCLELYNLKSESEQLDVASQINELITTLSQLDCLTEVDIAPLCRLVACRRGHQRVIDSLATSLALVCFKSPKNCEVLCRSGGLKELCQLLLKTKDVKLQEYISYVLMLSSGNPTSILEYGGIEALCGVLAAPANVNIVNQASAALAALVTDNNKNQCTVNEAGGLRTICKLLGTMRKEDCLMNLLRALSKMAANGGTRDEIREEGGLLILCDLLWDTVDSPVVHLIAQALTSLSCNNPLNLEVMTDQALMDCVESQLMCMSHSETTHRLLVTLHIRLIEHTKTQADQSEETYQPSSQSAAVGRGPMMTANQSGSTQLPNHRQQPVSKVISIQEVTDDRTKGLPDDNDDMPPLEVDSEISLPKTQPKVLWSQRPNSVVLSVQLRGVVTFDLDVTSTSVSFSTIQDKTNFAFSLDLYSRVRAPEHAAVPLGSEVLITLYKETVGTNWSRLTASKTKLGFIGNDFERWKLEDSDSEEDISYRFGIKKKPPLPNRPKNRSSQNTVPVASVPELDTSESSEAYSEEVNSSDEDAEFGYASDNSNSAEPPHSS</sequence>
<feature type="compositionally biased region" description="Polar residues" evidence="15">
    <location>
        <begin position="2078"/>
        <end position="2090"/>
    </location>
</feature>
<dbReference type="InterPro" id="IPR011545">
    <property type="entry name" value="DEAD/DEAH_box_helicase_dom"/>
</dbReference>
<accession>A0A914B325</accession>
<keyword evidence="7" id="KW-0347">Helicase</keyword>
<organism evidence="21 22">
    <name type="scientific">Patiria miniata</name>
    <name type="common">Bat star</name>
    <name type="synonym">Asterina miniata</name>
    <dbReference type="NCBI Taxonomy" id="46514"/>
    <lineage>
        <taxon>Eukaryota</taxon>
        <taxon>Metazoa</taxon>
        <taxon>Echinodermata</taxon>
        <taxon>Eleutherozoa</taxon>
        <taxon>Asterozoa</taxon>
        <taxon>Asteroidea</taxon>
        <taxon>Valvatacea</taxon>
        <taxon>Valvatida</taxon>
        <taxon>Asterinidae</taxon>
        <taxon>Patiria</taxon>
    </lineage>
</organism>
<evidence type="ECO:0000256" key="11">
    <source>
        <dbReference type="ARBA" id="ARBA00023254"/>
    </source>
</evidence>
<evidence type="ECO:0000259" key="18">
    <source>
        <dbReference type="PROSITE" id="PS51194"/>
    </source>
</evidence>
<dbReference type="Gene3D" id="2.30.30.140">
    <property type="match status" value="3"/>
</dbReference>
<proteinExistence type="predicted"/>
<dbReference type="EC" id="3.6.4.13" evidence="1"/>
<evidence type="ECO:0000256" key="8">
    <source>
        <dbReference type="ARBA" id="ARBA00022840"/>
    </source>
</evidence>
<feature type="domain" description="Helicase ATP-binding" evidence="17">
    <location>
        <begin position="624"/>
        <end position="813"/>
    </location>
</feature>
<keyword evidence="5" id="KW-0221">Differentiation</keyword>
<evidence type="ECO:0000256" key="6">
    <source>
        <dbReference type="ARBA" id="ARBA00022801"/>
    </source>
</evidence>
<protein>
    <recommendedName>
        <fullName evidence="1">RNA helicase</fullName>
        <ecNumber evidence="1">3.6.4.13</ecNumber>
    </recommendedName>
</protein>
<dbReference type="OMA" id="PAYEESC"/>
<evidence type="ECO:0000256" key="14">
    <source>
        <dbReference type="PROSITE-ProRule" id="PRU00552"/>
    </source>
</evidence>
<dbReference type="SUPFAM" id="SSF49764">
    <property type="entry name" value="HSP20-like chaperones"/>
    <property type="match status" value="1"/>
</dbReference>
<evidence type="ECO:0000259" key="20">
    <source>
        <dbReference type="PROSITE" id="PS51203"/>
    </source>
</evidence>
<dbReference type="PROSITE" id="PS50304">
    <property type="entry name" value="TUDOR"/>
    <property type="match status" value="3"/>
</dbReference>
<feature type="compositionally biased region" description="Polar residues" evidence="15">
    <location>
        <begin position="316"/>
        <end position="333"/>
    </location>
</feature>
<dbReference type="FunFam" id="2.30.30.140:FF:000018">
    <property type="entry name" value="Serine/threonine-protein kinase 31"/>
    <property type="match status" value="1"/>
</dbReference>
<evidence type="ECO:0000256" key="15">
    <source>
        <dbReference type="SAM" id="MobiDB-lite"/>
    </source>
</evidence>
<dbReference type="GO" id="GO:0003724">
    <property type="term" value="F:RNA helicase activity"/>
    <property type="evidence" value="ECO:0007669"/>
    <property type="project" value="UniProtKB-EC"/>
</dbReference>
<dbReference type="CDD" id="cd00268">
    <property type="entry name" value="DEADc"/>
    <property type="match status" value="1"/>
</dbReference>
<feature type="region of interest" description="Disordered" evidence="15">
    <location>
        <begin position="2025"/>
        <end position="2090"/>
    </location>
</feature>
<dbReference type="SMART" id="SM00185">
    <property type="entry name" value="ARM"/>
    <property type="match status" value="4"/>
</dbReference>
<evidence type="ECO:0000256" key="1">
    <source>
        <dbReference type="ARBA" id="ARBA00012552"/>
    </source>
</evidence>
<dbReference type="InterPro" id="IPR001650">
    <property type="entry name" value="Helicase_C-like"/>
</dbReference>
<dbReference type="Gene3D" id="3.40.50.300">
    <property type="entry name" value="P-loop containing nucleotide triphosphate hydrolases"/>
    <property type="match status" value="2"/>
</dbReference>
<evidence type="ECO:0000259" key="16">
    <source>
        <dbReference type="PROSITE" id="PS50304"/>
    </source>
</evidence>
<dbReference type="InterPro" id="IPR035437">
    <property type="entry name" value="SNase_OB-fold_sf"/>
</dbReference>
<keyword evidence="6" id="KW-0378">Hydrolase</keyword>
<feature type="compositionally biased region" description="Low complexity" evidence="15">
    <location>
        <begin position="444"/>
        <end position="463"/>
    </location>
</feature>
<keyword evidence="11" id="KW-0469">Meiosis</keyword>
<dbReference type="InterPro" id="IPR007052">
    <property type="entry name" value="CS_dom"/>
</dbReference>
<dbReference type="PROSITE" id="PS51192">
    <property type="entry name" value="HELICASE_ATP_BIND_1"/>
    <property type="match status" value="1"/>
</dbReference>
<dbReference type="GO" id="GO:0031047">
    <property type="term" value="P:regulatory ncRNA-mediated gene silencing"/>
    <property type="evidence" value="ECO:0007669"/>
    <property type="project" value="UniProtKB-KW"/>
</dbReference>
<keyword evidence="3" id="KW-0677">Repeat</keyword>
<dbReference type="InterPro" id="IPR008978">
    <property type="entry name" value="HSP20-like_chaperone"/>
</dbReference>
<dbReference type="SUPFAM" id="SSF48371">
    <property type="entry name" value="ARM repeat"/>
    <property type="match status" value="1"/>
</dbReference>
<dbReference type="GeneID" id="119739516"/>
<feature type="region of interest" description="Disordered" evidence="15">
    <location>
        <begin position="1825"/>
        <end position="1867"/>
    </location>
</feature>
<evidence type="ECO:0000313" key="21">
    <source>
        <dbReference type="EnsemblMetazoa" id="XP_038070422.1"/>
    </source>
</evidence>
<evidence type="ECO:0000256" key="3">
    <source>
        <dbReference type="ARBA" id="ARBA00022737"/>
    </source>
</evidence>
<feature type="domain" description="CS" evidence="20">
    <location>
        <begin position="1905"/>
        <end position="1992"/>
    </location>
</feature>
<feature type="domain" description="Helicase C-terminal" evidence="18">
    <location>
        <begin position="844"/>
        <end position="1002"/>
    </location>
</feature>
<feature type="domain" description="Tudor" evidence="16">
    <location>
        <begin position="1117"/>
        <end position="1181"/>
    </location>
</feature>
<dbReference type="Gene3D" id="1.25.10.10">
    <property type="entry name" value="Leucine-rich Repeat Variant"/>
    <property type="match status" value="1"/>
</dbReference>
<feature type="compositionally biased region" description="Polar residues" evidence="15">
    <location>
        <begin position="230"/>
        <end position="248"/>
    </location>
</feature>
<dbReference type="Gene3D" id="2.40.50.90">
    <property type="match status" value="3"/>
</dbReference>
<evidence type="ECO:0000256" key="12">
    <source>
        <dbReference type="ARBA" id="ARBA00047984"/>
    </source>
</evidence>
<evidence type="ECO:0000259" key="19">
    <source>
        <dbReference type="PROSITE" id="PS51195"/>
    </source>
</evidence>
<dbReference type="RefSeq" id="XP_038070422.1">
    <property type="nucleotide sequence ID" value="XM_038214494.1"/>
</dbReference>
<dbReference type="GO" id="GO:0051321">
    <property type="term" value="P:meiotic cell cycle"/>
    <property type="evidence" value="ECO:0007669"/>
    <property type="project" value="UniProtKB-KW"/>
</dbReference>
<reference evidence="21" key="1">
    <citation type="submission" date="2022-11" db="UniProtKB">
        <authorList>
            <consortium name="EnsemblMetazoa"/>
        </authorList>
    </citation>
    <scope>IDENTIFICATION</scope>
</reference>
<feature type="compositionally biased region" description="Polar residues" evidence="15">
    <location>
        <begin position="1851"/>
        <end position="1867"/>
    </location>
</feature>
<keyword evidence="4" id="KW-0547">Nucleotide-binding</keyword>
<dbReference type="Pfam" id="PF00567">
    <property type="entry name" value="TUDOR"/>
    <property type="match status" value="2"/>
</dbReference>
<dbReference type="Proteomes" id="UP000887568">
    <property type="component" value="Unplaced"/>
</dbReference>
<keyword evidence="10" id="KW-0943">RNA-mediated gene silencing</keyword>
<feature type="compositionally biased region" description="Low complexity" evidence="15">
    <location>
        <begin position="520"/>
        <end position="534"/>
    </location>
</feature>
<dbReference type="Pfam" id="PF00270">
    <property type="entry name" value="DEAD"/>
    <property type="match status" value="1"/>
</dbReference>
<dbReference type="SMART" id="SM00487">
    <property type="entry name" value="DEXDc"/>
    <property type="match status" value="1"/>
</dbReference>
<feature type="short sequence motif" description="Q motif" evidence="14">
    <location>
        <begin position="593"/>
        <end position="621"/>
    </location>
</feature>
<dbReference type="SMART" id="SM00333">
    <property type="entry name" value="TUDOR"/>
    <property type="match status" value="3"/>
</dbReference>
<dbReference type="SUPFAM" id="SSF52540">
    <property type="entry name" value="P-loop containing nucleoside triphosphate hydrolases"/>
    <property type="match status" value="2"/>
</dbReference>